<dbReference type="EMBL" id="KV441494">
    <property type="protein sequence ID" value="OAG15259.1"/>
    <property type="molecule type" value="Genomic_DNA"/>
</dbReference>
<evidence type="ECO:0000313" key="3">
    <source>
        <dbReference type="EMBL" id="OAG15259.1"/>
    </source>
</evidence>
<feature type="compositionally biased region" description="Low complexity" evidence="1">
    <location>
        <begin position="20"/>
        <end position="32"/>
    </location>
</feature>
<sequence length="207" mass="22862">MAAATKSPRRPHARRREQLPAASATPRPSSTTRSVIDATIETVYHRELLRTIPHHHGQSAALSRSFLAAPHCATYGPDTHHQLPIEPLAPSLHFMASRISKSIGLLGHCVLIGPWALHVRRFGYRPALRDIFLLTTWIPRSPNHVAQCADGEPHAFSLLILSLLSLYFCLPSLALRNVGMRDNVQYTSESINLYAPETDMSSPLGSP</sequence>
<evidence type="ECO:0000256" key="1">
    <source>
        <dbReference type="SAM" id="MobiDB-lite"/>
    </source>
</evidence>
<organism evidence="3 4">
    <name type="scientific">Alternaria alternata</name>
    <name type="common">Alternaria rot fungus</name>
    <name type="synonym">Torula alternata</name>
    <dbReference type="NCBI Taxonomy" id="5599"/>
    <lineage>
        <taxon>Eukaryota</taxon>
        <taxon>Fungi</taxon>
        <taxon>Dikarya</taxon>
        <taxon>Ascomycota</taxon>
        <taxon>Pezizomycotina</taxon>
        <taxon>Dothideomycetes</taxon>
        <taxon>Pleosporomycetidae</taxon>
        <taxon>Pleosporales</taxon>
        <taxon>Pleosporineae</taxon>
        <taxon>Pleosporaceae</taxon>
        <taxon>Alternaria</taxon>
        <taxon>Alternaria sect. Alternaria</taxon>
        <taxon>Alternaria alternata complex</taxon>
    </lineage>
</organism>
<dbReference type="VEuPathDB" id="FungiDB:CC77DRAFT_455843"/>
<keyword evidence="2" id="KW-0812">Transmembrane</keyword>
<evidence type="ECO:0000313" key="4">
    <source>
        <dbReference type="Proteomes" id="UP000077248"/>
    </source>
</evidence>
<evidence type="ECO:0000256" key="2">
    <source>
        <dbReference type="SAM" id="Phobius"/>
    </source>
</evidence>
<dbReference type="Proteomes" id="UP000077248">
    <property type="component" value="Unassembled WGS sequence"/>
</dbReference>
<keyword evidence="4" id="KW-1185">Reference proteome</keyword>
<gene>
    <name evidence="3" type="ORF">CC77DRAFT_455843</name>
</gene>
<dbReference type="GeneID" id="29117362"/>
<dbReference type="RefSeq" id="XP_018380680.1">
    <property type="nucleotide sequence ID" value="XM_018531768.1"/>
</dbReference>
<keyword evidence="2" id="KW-1133">Transmembrane helix</keyword>
<protein>
    <submittedName>
        <fullName evidence="3">Uncharacterized protein</fullName>
    </submittedName>
</protein>
<dbReference type="AlphaFoldDB" id="A0A177D8K6"/>
<accession>A0A177D8K6</accession>
<reference evidence="3 4" key="1">
    <citation type="submission" date="2016-05" db="EMBL/GenBank/DDBJ databases">
        <title>Comparative analysis of secretome profiles of manganese(II)-oxidizing ascomycete fungi.</title>
        <authorList>
            <consortium name="DOE Joint Genome Institute"/>
            <person name="Zeiner C.A."/>
            <person name="Purvine S.O."/>
            <person name="Zink E.M."/>
            <person name="Wu S."/>
            <person name="Pasa-Tolic L."/>
            <person name="Chaput D.L."/>
            <person name="Haridas S."/>
            <person name="Grigoriev I.V."/>
            <person name="Santelli C.M."/>
            <person name="Hansel C.M."/>
        </authorList>
    </citation>
    <scope>NUCLEOTIDE SEQUENCE [LARGE SCALE GENOMIC DNA]</scope>
    <source>
        <strain evidence="3 4">SRC1lrK2f</strain>
    </source>
</reference>
<feature type="region of interest" description="Disordered" evidence="1">
    <location>
        <begin position="1"/>
        <end position="32"/>
    </location>
</feature>
<keyword evidence="2" id="KW-0472">Membrane</keyword>
<dbReference type="KEGG" id="aalt:CC77DRAFT_455843"/>
<proteinExistence type="predicted"/>
<name>A0A177D8K6_ALTAL</name>
<feature type="transmembrane region" description="Helical" evidence="2">
    <location>
        <begin position="155"/>
        <end position="175"/>
    </location>
</feature>